<evidence type="ECO:0000256" key="6">
    <source>
        <dbReference type="ARBA" id="ARBA00023115"/>
    </source>
</evidence>
<protein>
    <submittedName>
        <fullName evidence="11">S-adenosylmethionine decarboxylase</fullName>
    </submittedName>
</protein>
<keyword evidence="4" id="KW-0068">Autocatalytic cleavage</keyword>
<dbReference type="NCBIfam" id="TIGR03330">
    <property type="entry name" value="SAM_DCase_Bsu"/>
    <property type="match status" value="1"/>
</dbReference>
<evidence type="ECO:0000256" key="8">
    <source>
        <dbReference type="ARBA" id="ARBA00023239"/>
    </source>
</evidence>
<dbReference type="InterPro" id="IPR017716">
    <property type="entry name" value="S-AdoMet_deCOase_pro-enz"/>
</dbReference>
<evidence type="ECO:0000256" key="7">
    <source>
        <dbReference type="ARBA" id="ARBA00023145"/>
    </source>
</evidence>
<keyword evidence="7" id="KW-0865">Zymogen</keyword>
<keyword evidence="8" id="KW-0456">Lyase</keyword>
<evidence type="ECO:0000256" key="9">
    <source>
        <dbReference type="ARBA" id="ARBA00023270"/>
    </source>
</evidence>
<reference evidence="11 12" key="1">
    <citation type="submission" date="2018-06" db="EMBL/GenBank/DDBJ databases">
        <title>Genomic Encyclopedia of Type Strains, Phase III (KMG-III): the genomes of soil and plant-associated and newly described type strains.</title>
        <authorList>
            <person name="Whitman W."/>
        </authorList>
    </citation>
    <scope>NUCLEOTIDE SEQUENCE [LARGE SCALE GENOMIC DNA]</scope>
    <source>
        <strain evidence="11 12">JA737</strain>
    </source>
</reference>
<dbReference type="PANTHER" id="PTHR33866">
    <property type="entry name" value="S-ADENOSYLMETHIONINE DECARBOXYLASE PROENZYME"/>
    <property type="match status" value="1"/>
</dbReference>
<dbReference type="PANTHER" id="PTHR33866:SF2">
    <property type="entry name" value="S-ADENOSYLMETHIONINE DECARBOXYLASE PROENZYME"/>
    <property type="match status" value="1"/>
</dbReference>
<keyword evidence="12" id="KW-1185">Reference proteome</keyword>
<keyword evidence="9" id="KW-0704">Schiff base</keyword>
<name>A0A318TRK4_9RHOB</name>
<dbReference type="AlphaFoldDB" id="A0A318TRK4"/>
<evidence type="ECO:0000256" key="1">
    <source>
        <dbReference type="ARBA" id="ARBA00001928"/>
    </source>
</evidence>
<keyword evidence="3" id="KW-0210">Decarboxylase</keyword>
<organism evidence="11 12">
    <name type="scientific">Rhodobacter viridis</name>
    <dbReference type="NCBI Taxonomy" id="1054202"/>
    <lineage>
        <taxon>Bacteria</taxon>
        <taxon>Pseudomonadati</taxon>
        <taxon>Pseudomonadota</taxon>
        <taxon>Alphaproteobacteria</taxon>
        <taxon>Rhodobacterales</taxon>
        <taxon>Rhodobacter group</taxon>
        <taxon>Rhodobacter</taxon>
    </lineage>
</organism>
<keyword evidence="2" id="KW-0949">S-adenosyl-L-methionine</keyword>
<dbReference type="Gene3D" id="3.30.160.750">
    <property type="match status" value="1"/>
</dbReference>
<evidence type="ECO:0000256" key="2">
    <source>
        <dbReference type="ARBA" id="ARBA00022691"/>
    </source>
</evidence>
<dbReference type="InterPro" id="IPR042284">
    <property type="entry name" value="AdoMetDC_N"/>
</dbReference>
<evidence type="ECO:0000256" key="3">
    <source>
        <dbReference type="ARBA" id="ARBA00022793"/>
    </source>
</evidence>
<dbReference type="GO" id="GO:0004014">
    <property type="term" value="F:adenosylmethionine decarboxylase activity"/>
    <property type="evidence" value="ECO:0007669"/>
    <property type="project" value="InterPro"/>
</dbReference>
<dbReference type="InterPro" id="IPR003826">
    <property type="entry name" value="AdoMetDC_fam_prok"/>
</dbReference>
<dbReference type="SUPFAM" id="SSF56276">
    <property type="entry name" value="S-adenosylmethionine decarboxylase"/>
    <property type="match status" value="1"/>
</dbReference>
<comment type="caution">
    <text evidence="11">The sequence shown here is derived from an EMBL/GenBank/DDBJ whole genome shotgun (WGS) entry which is preliminary data.</text>
</comment>
<dbReference type="Proteomes" id="UP000247727">
    <property type="component" value="Unassembled WGS sequence"/>
</dbReference>
<sequence length="123" mass="12607">MPYAPGLHLLLDLHGAAGLDDAARLQDVLCEAAQAAGATVLGAAFHPFPGGGVTGVVLLAESHITIHTWPERAFAAVDIFMCGAARPELAQAVIAARLVPAQSQVTAVPRGQAHMNQASQPAL</sequence>
<keyword evidence="5" id="KW-0745">Spermidine biosynthesis</keyword>
<accession>A0A318TRK4</accession>
<comment type="cofactor">
    <cofactor evidence="1">
        <name>pyruvate</name>
        <dbReference type="ChEBI" id="CHEBI:15361"/>
    </cofactor>
</comment>
<keyword evidence="6" id="KW-0620">Polyamine biosynthesis</keyword>
<dbReference type="InterPro" id="IPR042286">
    <property type="entry name" value="AdoMetDC_C"/>
</dbReference>
<dbReference type="Pfam" id="PF02675">
    <property type="entry name" value="AdoMet_dc"/>
    <property type="match status" value="1"/>
</dbReference>
<dbReference type="EMBL" id="QJTK01000025">
    <property type="protein sequence ID" value="PYF06567.1"/>
    <property type="molecule type" value="Genomic_DNA"/>
</dbReference>
<evidence type="ECO:0000256" key="4">
    <source>
        <dbReference type="ARBA" id="ARBA00022813"/>
    </source>
</evidence>
<evidence type="ECO:0000256" key="5">
    <source>
        <dbReference type="ARBA" id="ARBA00023066"/>
    </source>
</evidence>
<evidence type="ECO:0000256" key="10">
    <source>
        <dbReference type="ARBA" id="ARBA00023317"/>
    </source>
</evidence>
<keyword evidence="10" id="KW-0670">Pyruvate</keyword>
<dbReference type="OrthoDB" id="9793120at2"/>
<gene>
    <name evidence="11" type="ORF">C8J30_1253</name>
</gene>
<dbReference type="GO" id="GO:0005829">
    <property type="term" value="C:cytosol"/>
    <property type="evidence" value="ECO:0007669"/>
    <property type="project" value="TreeGrafter"/>
</dbReference>
<evidence type="ECO:0000313" key="11">
    <source>
        <dbReference type="EMBL" id="PYF06567.1"/>
    </source>
</evidence>
<proteinExistence type="predicted"/>
<dbReference type="InterPro" id="IPR016067">
    <property type="entry name" value="S-AdoMet_deCO2ase_core"/>
</dbReference>
<dbReference type="Gene3D" id="3.30.360.110">
    <property type="entry name" value="S-adenosylmethionine decarboxylase domain"/>
    <property type="match status" value="1"/>
</dbReference>
<dbReference type="GO" id="GO:0008295">
    <property type="term" value="P:spermidine biosynthetic process"/>
    <property type="evidence" value="ECO:0007669"/>
    <property type="project" value="UniProtKB-KW"/>
</dbReference>
<evidence type="ECO:0000313" key="12">
    <source>
        <dbReference type="Proteomes" id="UP000247727"/>
    </source>
</evidence>